<organism evidence="3 4">
    <name type="scientific">Bacteriovorax antarcticus</name>
    <dbReference type="NCBI Taxonomy" id="3088717"/>
    <lineage>
        <taxon>Bacteria</taxon>
        <taxon>Pseudomonadati</taxon>
        <taxon>Bdellovibrionota</taxon>
        <taxon>Bacteriovoracia</taxon>
        <taxon>Bacteriovoracales</taxon>
        <taxon>Bacteriovoracaceae</taxon>
        <taxon>Bacteriovorax</taxon>
    </lineage>
</organism>
<keyword evidence="1" id="KW-0732">Signal</keyword>
<keyword evidence="3" id="KW-0378">Hydrolase</keyword>
<dbReference type="EC" id="3.4.21.-" evidence="3"/>
<sequence>MFIRLIAMVACTLLTLSAEAIVNGKDEAGMPAVVMLEGGGGVCSGSIVGLNPLTVITAKHCAYYGAIQLKGTAPAKVVFDKFPTKVFNPARGDSPGDIVILIYPQELSKEFNLSKEELFTVAPLSLKLHDSVSFCGYGSTNLDAKNITDNRKKRCGQNNLIIESEQYVFQDNYNRVVNSKDFTDLSPRELSEFLQTTTQFVLSQYEVGSRLAVELVSDPSLSVPAGGDSGGPWFVKSEDSRLHLIGVHSIVYQSPKMSAIAAGFSWKLDHPWVKQLLLKAALEGADINGIDELK</sequence>
<evidence type="ECO:0000259" key="2">
    <source>
        <dbReference type="PROSITE" id="PS50240"/>
    </source>
</evidence>
<dbReference type="Proteomes" id="UP001302274">
    <property type="component" value="Unassembled WGS sequence"/>
</dbReference>
<dbReference type="InterPro" id="IPR001254">
    <property type="entry name" value="Trypsin_dom"/>
</dbReference>
<dbReference type="InterPro" id="IPR009003">
    <property type="entry name" value="Peptidase_S1_PA"/>
</dbReference>
<proteinExistence type="predicted"/>
<comment type="caution">
    <text evidence="3">The sequence shown here is derived from an EMBL/GenBank/DDBJ whole genome shotgun (WGS) entry which is preliminary data.</text>
</comment>
<name>A0ABU5VTC8_9BACT</name>
<reference evidence="3 4" key="1">
    <citation type="submission" date="2023-11" db="EMBL/GenBank/DDBJ databases">
        <title>A Novel Polar Bacteriovorax (B. antarcticus) Isolated from the Biocrust in Antarctica.</title>
        <authorList>
            <person name="Mun W."/>
            <person name="Choi S.Y."/>
            <person name="Mitchell R.J."/>
        </authorList>
    </citation>
    <scope>NUCLEOTIDE SEQUENCE [LARGE SCALE GENOMIC DNA]</scope>
    <source>
        <strain evidence="3 4">PP10</strain>
    </source>
</reference>
<feature type="signal peptide" evidence="1">
    <location>
        <begin position="1"/>
        <end position="20"/>
    </location>
</feature>
<dbReference type="EMBL" id="JAYGJQ010000001">
    <property type="protein sequence ID" value="MEA9355619.1"/>
    <property type="molecule type" value="Genomic_DNA"/>
</dbReference>
<evidence type="ECO:0000256" key="1">
    <source>
        <dbReference type="SAM" id="SignalP"/>
    </source>
</evidence>
<protein>
    <submittedName>
        <fullName evidence="3">Trypsin-like serine protease</fullName>
        <ecNumber evidence="3">3.4.21.-</ecNumber>
    </submittedName>
</protein>
<dbReference type="InterPro" id="IPR043504">
    <property type="entry name" value="Peptidase_S1_PA_chymotrypsin"/>
</dbReference>
<dbReference type="Gene3D" id="2.40.10.10">
    <property type="entry name" value="Trypsin-like serine proteases"/>
    <property type="match status" value="1"/>
</dbReference>
<accession>A0ABU5VTC8</accession>
<dbReference type="PROSITE" id="PS50240">
    <property type="entry name" value="TRYPSIN_DOM"/>
    <property type="match status" value="1"/>
</dbReference>
<evidence type="ECO:0000313" key="4">
    <source>
        <dbReference type="Proteomes" id="UP001302274"/>
    </source>
</evidence>
<evidence type="ECO:0000313" key="3">
    <source>
        <dbReference type="EMBL" id="MEA9355619.1"/>
    </source>
</evidence>
<dbReference type="Pfam" id="PF00089">
    <property type="entry name" value="Trypsin"/>
    <property type="match status" value="1"/>
</dbReference>
<dbReference type="GO" id="GO:0016787">
    <property type="term" value="F:hydrolase activity"/>
    <property type="evidence" value="ECO:0007669"/>
    <property type="project" value="UniProtKB-KW"/>
</dbReference>
<feature type="domain" description="Peptidase S1" evidence="2">
    <location>
        <begin position="21"/>
        <end position="278"/>
    </location>
</feature>
<keyword evidence="4" id="KW-1185">Reference proteome</keyword>
<dbReference type="SUPFAM" id="SSF50494">
    <property type="entry name" value="Trypsin-like serine proteases"/>
    <property type="match status" value="1"/>
</dbReference>
<feature type="chain" id="PRO_5047495411" evidence="1">
    <location>
        <begin position="21"/>
        <end position="294"/>
    </location>
</feature>
<gene>
    <name evidence="3" type="ORF">SHI21_05390</name>
</gene>
<dbReference type="RefSeq" id="WP_323575234.1">
    <property type="nucleotide sequence ID" value="NZ_JAYGJQ010000001.1"/>
</dbReference>